<feature type="region of interest" description="Disordered" evidence="1">
    <location>
        <begin position="646"/>
        <end position="720"/>
    </location>
</feature>
<organism evidence="3 4">
    <name type="scientific">Marasmius tenuissimus</name>
    <dbReference type="NCBI Taxonomy" id="585030"/>
    <lineage>
        <taxon>Eukaryota</taxon>
        <taxon>Fungi</taxon>
        <taxon>Dikarya</taxon>
        <taxon>Basidiomycota</taxon>
        <taxon>Agaricomycotina</taxon>
        <taxon>Agaricomycetes</taxon>
        <taxon>Agaricomycetidae</taxon>
        <taxon>Agaricales</taxon>
        <taxon>Marasmiineae</taxon>
        <taxon>Marasmiaceae</taxon>
        <taxon>Marasmius</taxon>
    </lineage>
</organism>
<evidence type="ECO:0000313" key="4">
    <source>
        <dbReference type="Proteomes" id="UP001437256"/>
    </source>
</evidence>
<reference evidence="3 4" key="1">
    <citation type="submission" date="2024-05" db="EMBL/GenBank/DDBJ databases">
        <title>A draft genome resource for the thread blight pathogen Marasmius tenuissimus strain MS-2.</title>
        <authorList>
            <person name="Yulfo-Soto G.E."/>
            <person name="Baruah I.K."/>
            <person name="Amoako-Attah I."/>
            <person name="Bukari Y."/>
            <person name="Meinhardt L.W."/>
            <person name="Bailey B.A."/>
            <person name="Cohen S.P."/>
        </authorList>
    </citation>
    <scope>NUCLEOTIDE SEQUENCE [LARGE SCALE GENOMIC DNA]</scope>
    <source>
        <strain evidence="3 4">MS-2</strain>
    </source>
</reference>
<feature type="compositionally biased region" description="Gly residues" evidence="1">
    <location>
        <begin position="395"/>
        <end position="411"/>
    </location>
</feature>
<gene>
    <name evidence="3" type="ORF">AAF712_016072</name>
</gene>
<feature type="compositionally biased region" description="Pro residues" evidence="1">
    <location>
        <begin position="437"/>
        <end position="451"/>
    </location>
</feature>
<proteinExistence type="predicted"/>
<evidence type="ECO:0000313" key="3">
    <source>
        <dbReference type="EMBL" id="KAL0057295.1"/>
    </source>
</evidence>
<evidence type="ECO:0000256" key="1">
    <source>
        <dbReference type="SAM" id="MobiDB-lite"/>
    </source>
</evidence>
<feature type="region of interest" description="Disordered" evidence="1">
    <location>
        <begin position="100"/>
        <end position="186"/>
    </location>
</feature>
<comment type="caution">
    <text evidence="3">The sequence shown here is derived from an EMBL/GenBank/DDBJ whole genome shotgun (WGS) entry which is preliminary data.</text>
</comment>
<dbReference type="InterPro" id="IPR000270">
    <property type="entry name" value="PB1_dom"/>
</dbReference>
<sequence>MNPNATQFKLTSSASSTTRRVVFRSRPTWLALADRIHTLFNITLENVAVSYIDVEGDEVTLSTQEELEDYYQDMDGMGLWKPGNAVKFTVLDLSSARKEKEQSFSNEAQAANDSSDEEWQHFPSVPTAPPSIAQVDSIDSIDNNDAHTQASTLTSGSATPTPRIEEKGKGRAVQIEEVPDEDASIASASTLTSTAVNEPIITSVLSPAPAPQDHSKAPNDKVEASSANPDMKARSSDGNDDPPLPALDQLSLEADLASANPALSADISNLISSLSNIVVSHPEVSEAVRSIIQNATRGSYWPAQRDAMQRAAGNVAESLRHADQEAGKRVAEALEKFFQAFAQFTATGAGNETQSTNRDPQPTDDSTDNATTNDAANIPNPFEDPHHSQPSFSWGGAGGFGRMGRFGGGRGRMPHFPPGFPFGGRHPHHHHHHHHPPPPPPPPHPHPPSPFGPDLGRIPGEFPPPPPPPPAMPPHTWTNVFGPHGFTASFSDGNFFTTGSNGPAHSSDGRAWLESLRRGPSGNVSGNGNVNNIQNESSATLVDLGEQQADTGSGNENDKAKDKDDTAPKPPPKAGMSNININVHRSNTLPTRRPGFSSRHPWHSNTGTTTDARDTNLNRRSTSTQDAKERSMRRILRKLGDMGFTARAHPELPTRIRESLSSSSNNSSGNASVEGPEREEEITTALVNELLSKPATTGSPGAAGGSGMMNLNLNLPGAWN</sequence>
<feature type="compositionally biased region" description="Low complexity" evidence="1">
    <location>
        <begin position="368"/>
        <end position="381"/>
    </location>
</feature>
<feature type="domain" description="PB1" evidence="2">
    <location>
        <begin position="17"/>
        <end position="77"/>
    </location>
</feature>
<feature type="compositionally biased region" description="Basic and acidic residues" evidence="1">
    <location>
        <begin position="213"/>
        <end position="223"/>
    </location>
</feature>
<dbReference type="Pfam" id="PF00564">
    <property type="entry name" value="PB1"/>
    <property type="match status" value="1"/>
</dbReference>
<feature type="compositionally biased region" description="Polar residues" evidence="1">
    <location>
        <begin position="577"/>
        <end position="590"/>
    </location>
</feature>
<feature type="compositionally biased region" description="Low complexity" evidence="1">
    <location>
        <begin position="659"/>
        <end position="672"/>
    </location>
</feature>
<feature type="compositionally biased region" description="Polar residues" evidence="1">
    <location>
        <begin position="351"/>
        <end position="360"/>
    </location>
</feature>
<feature type="compositionally biased region" description="Basic residues" evidence="1">
    <location>
        <begin position="425"/>
        <end position="436"/>
    </location>
</feature>
<dbReference type="Proteomes" id="UP001437256">
    <property type="component" value="Unassembled WGS sequence"/>
</dbReference>
<feature type="region of interest" description="Disordered" evidence="1">
    <location>
        <begin position="348"/>
        <end position="478"/>
    </location>
</feature>
<evidence type="ECO:0000259" key="2">
    <source>
        <dbReference type="Pfam" id="PF00564"/>
    </source>
</evidence>
<dbReference type="SUPFAM" id="SSF54277">
    <property type="entry name" value="CAD &amp; PB1 domains"/>
    <property type="match status" value="1"/>
</dbReference>
<dbReference type="Gene3D" id="3.10.20.90">
    <property type="entry name" value="Phosphatidylinositol 3-kinase Catalytic Subunit, Chain A, domain 1"/>
    <property type="match status" value="1"/>
</dbReference>
<protein>
    <recommendedName>
        <fullName evidence="2">PB1 domain-containing protein</fullName>
    </recommendedName>
</protein>
<dbReference type="EMBL" id="JBBXMP010000598">
    <property type="protein sequence ID" value="KAL0057295.1"/>
    <property type="molecule type" value="Genomic_DNA"/>
</dbReference>
<keyword evidence="4" id="KW-1185">Reference proteome</keyword>
<feature type="compositionally biased region" description="Basic and acidic residues" evidence="1">
    <location>
        <begin position="648"/>
        <end position="658"/>
    </location>
</feature>
<feature type="region of interest" description="Disordered" evidence="1">
    <location>
        <begin position="205"/>
        <end position="247"/>
    </location>
</feature>
<name>A0ABR2Z7I2_9AGAR</name>
<feature type="compositionally biased region" description="Polar residues" evidence="1">
    <location>
        <begin position="103"/>
        <end position="113"/>
    </location>
</feature>
<feature type="compositionally biased region" description="Polar residues" evidence="1">
    <location>
        <begin position="140"/>
        <end position="160"/>
    </location>
</feature>
<feature type="compositionally biased region" description="Pro residues" evidence="1">
    <location>
        <begin position="461"/>
        <end position="473"/>
    </location>
</feature>
<accession>A0ABR2Z7I2</accession>
<feature type="compositionally biased region" description="Basic and acidic residues" evidence="1">
    <location>
        <begin position="556"/>
        <end position="567"/>
    </location>
</feature>
<feature type="region of interest" description="Disordered" evidence="1">
    <location>
        <begin position="547"/>
        <end position="630"/>
    </location>
</feature>